<dbReference type="EMBL" id="VSSQ01035564">
    <property type="protein sequence ID" value="MPM87815.1"/>
    <property type="molecule type" value="Genomic_DNA"/>
</dbReference>
<gene>
    <name evidence="1" type="ORF">SDC9_134915</name>
</gene>
<name>A0A645DF22_9ZZZZ</name>
<reference evidence="1" key="1">
    <citation type="submission" date="2019-08" db="EMBL/GenBank/DDBJ databases">
        <authorList>
            <person name="Kucharzyk K."/>
            <person name="Murdoch R.W."/>
            <person name="Higgins S."/>
            <person name="Loffler F."/>
        </authorList>
    </citation>
    <scope>NUCLEOTIDE SEQUENCE</scope>
</reference>
<sequence length="319" mass="35233">MGQRRCFIGQDFLGAVDAAVGLRAQAFHFRHRQRGEKGQQFPELRIVAIAPELVVVENRRPLHVKPDIVAAGGFAELHAVAVEQQRKGHAEDFILRHAADQIDSGDHIAPLILAAELHLAVVIAVQDVKVIRLKNGVIEFQKTQPAFEAHLHRLLGQHFVDAELIADFAQKIEIFHLGEPVGVVHENRPVDGDEARQLAAQAIDIVRHLFLGQNRARGQLSRRIADLSGSAADQHDRLVTATLQQPHGHDRQQVADMETAPGRIEAHIERDFFAVEQGGDFFGVGFLVGETAGFQLIVGVHTSSTVFDVQIRRFQASCI</sequence>
<proteinExistence type="predicted"/>
<organism evidence="1">
    <name type="scientific">bioreactor metagenome</name>
    <dbReference type="NCBI Taxonomy" id="1076179"/>
    <lineage>
        <taxon>unclassified sequences</taxon>
        <taxon>metagenomes</taxon>
        <taxon>ecological metagenomes</taxon>
    </lineage>
</organism>
<accession>A0A645DF22</accession>
<protein>
    <submittedName>
        <fullName evidence="1">Uncharacterized protein</fullName>
    </submittedName>
</protein>
<evidence type="ECO:0000313" key="1">
    <source>
        <dbReference type="EMBL" id="MPM87815.1"/>
    </source>
</evidence>
<dbReference type="AlphaFoldDB" id="A0A645DF22"/>
<comment type="caution">
    <text evidence="1">The sequence shown here is derived from an EMBL/GenBank/DDBJ whole genome shotgun (WGS) entry which is preliminary data.</text>
</comment>